<evidence type="ECO:0000256" key="6">
    <source>
        <dbReference type="ARBA" id="ARBA00022801"/>
    </source>
</evidence>
<dbReference type="GO" id="GO:0003676">
    <property type="term" value="F:nucleic acid binding"/>
    <property type="evidence" value="ECO:0007669"/>
    <property type="project" value="InterPro"/>
</dbReference>
<name>A0A5N6PG81_9ASTR</name>
<organism evidence="10 11">
    <name type="scientific">Mikania micrantha</name>
    <name type="common">bitter vine</name>
    <dbReference type="NCBI Taxonomy" id="192012"/>
    <lineage>
        <taxon>Eukaryota</taxon>
        <taxon>Viridiplantae</taxon>
        <taxon>Streptophyta</taxon>
        <taxon>Embryophyta</taxon>
        <taxon>Tracheophyta</taxon>
        <taxon>Spermatophyta</taxon>
        <taxon>Magnoliopsida</taxon>
        <taxon>eudicotyledons</taxon>
        <taxon>Gunneridae</taxon>
        <taxon>Pentapetalae</taxon>
        <taxon>asterids</taxon>
        <taxon>campanulids</taxon>
        <taxon>Asterales</taxon>
        <taxon>Asteraceae</taxon>
        <taxon>Asteroideae</taxon>
        <taxon>Heliantheae alliance</taxon>
        <taxon>Eupatorieae</taxon>
        <taxon>Mikania</taxon>
    </lineage>
</organism>
<dbReference type="OrthoDB" id="2013610at2759"/>
<evidence type="ECO:0000256" key="8">
    <source>
        <dbReference type="SAM" id="MobiDB-lite"/>
    </source>
</evidence>
<dbReference type="InterPro" id="IPR041588">
    <property type="entry name" value="Integrase_H2C2"/>
</dbReference>
<protein>
    <recommendedName>
        <fullName evidence="1">RNA-directed DNA polymerase</fullName>
        <ecNumber evidence="1">2.7.7.49</ecNumber>
    </recommendedName>
</protein>
<dbReference type="EMBL" id="SZYD01000004">
    <property type="protein sequence ID" value="KAD6453740.1"/>
    <property type="molecule type" value="Genomic_DNA"/>
</dbReference>
<dbReference type="PROSITE" id="PS50994">
    <property type="entry name" value="INTEGRASE"/>
    <property type="match status" value="1"/>
</dbReference>
<dbReference type="Pfam" id="PF14299">
    <property type="entry name" value="PP2"/>
    <property type="match status" value="1"/>
</dbReference>
<evidence type="ECO:0000256" key="3">
    <source>
        <dbReference type="ARBA" id="ARBA00022695"/>
    </source>
</evidence>
<dbReference type="Gene3D" id="3.10.10.10">
    <property type="entry name" value="HIV Type 1 Reverse Transcriptase, subunit A, domain 1"/>
    <property type="match status" value="1"/>
</dbReference>
<proteinExistence type="predicted"/>
<accession>A0A5N6PG81</accession>
<dbReference type="EC" id="2.7.7.49" evidence="1"/>
<dbReference type="SUPFAM" id="SSF56672">
    <property type="entry name" value="DNA/RNA polymerases"/>
    <property type="match status" value="1"/>
</dbReference>
<dbReference type="InterPro" id="IPR025886">
    <property type="entry name" value="PP2-like"/>
</dbReference>
<dbReference type="PANTHER" id="PTHR37984">
    <property type="entry name" value="PROTEIN CBG26694"/>
    <property type="match status" value="1"/>
</dbReference>
<evidence type="ECO:0000313" key="11">
    <source>
        <dbReference type="Proteomes" id="UP000326396"/>
    </source>
</evidence>
<feature type="compositionally biased region" description="Low complexity" evidence="8">
    <location>
        <begin position="168"/>
        <end position="177"/>
    </location>
</feature>
<dbReference type="GO" id="GO:0006508">
    <property type="term" value="P:proteolysis"/>
    <property type="evidence" value="ECO:0007669"/>
    <property type="project" value="InterPro"/>
</dbReference>
<keyword evidence="2" id="KW-0808">Transferase</keyword>
<dbReference type="PANTHER" id="PTHR37984:SF5">
    <property type="entry name" value="PROTEIN NYNRIN-LIKE"/>
    <property type="match status" value="1"/>
</dbReference>
<comment type="caution">
    <text evidence="10">The sequence shown here is derived from an EMBL/GenBank/DDBJ whole genome shotgun (WGS) entry which is preliminary data.</text>
</comment>
<evidence type="ECO:0000313" key="10">
    <source>
        <dbReference type="EMBL" id="KAD6453740.1"/>
    </source>
</evidence>
<dbReference type="InterPro" id="IPR043128">
    <property type="entry name" value="Rev_trsase/Diguanyl_cyclase"/>
</dbReference>
<keyword evidence="5" id="KW-0255">Endonuclease</keyword>
<dbReference type="SUPFAM" id="SSF53098">
    <property type="entry name" value="Ribonuclease H-like"/>
    <property type="match status" value="1"/>
</dbReference>
<dbReference type="SUPFAM" id="SSF50630">
    <property type="entry name" value="Acid proteases"/>
    <property type="match status" value="1"/>
</dbReference>
<keyword evidence="4" id="KW-0540">Nuclease</keyword>
<dbReference type="Pfam" id="PF17917">
    <property type="entry name" value="RT_RNaseH"/>
    <property type="match status" value="1"/>
</dbReference>
<feature type="region of interest" description="Disordered" evidence="8">
    <location>
        <begin position="168"/>
        <end position="201"/>
    </location>
</feature>
<dbReference type="Proteomes" id="UP000326396">
    <property type="component" value="Linkage Group LG12"/>
</dbReference>
<dbReference type="Gene3D" id="3.30.420.10">
    <property type="entry name" value="Ribonuclease H-like superfamily/Ribonuclease H"/>
    <property type="match status" value="1"/>
</dbReference>
<dbReference type="GO" id="GO:0004519">
    <property type="term" value="F:endonuclease activity"/>
    <property type="evidence" value="ECO:0007669"/>
    <property type="project" value="UniProtKB-KW"/>
</dbReference>
<dbReference type="PROSITE" id="PS00141">
    <property type="entry name" value="ASP_PROTEASE"/>
    <property type="match status" value="1"/>
</dbReference>
<dbReference type="InterPro" id="IPR041373">
    <property type="entry name" value="RT_RNaseH"/>
</dbReference>
<feature type="domain" description="Integrase catalytic" evidence="9">
    <location>
        <begin position="795"/>
        <end position="919"/>
    </location>
</feature>
<sequence>MVNLVFSFGLSSSKCEPIILGYRLQGESKTSVSYLAYEIEDRMWACELFQFTSDSQIVDLEILFEGFNEYYEYIYVQGIEFRPMEKVENEDVNQTISDTDSDENGIQGQVMSKPPILKVYSRRGKKVVNSTLSRYRYAAYGGIPTVVSQSNQSSGVCGDVKSTHTTSRSFSSSNFSSKGESGVKYGGMGSSSSTSLNSRDKGVRTLSRTEWEERRKKGLCYRCGQLYGPTHRCPEGKLRVLLLGKYEDTSDLGEQLMMTVLPSLLLLQDSDPPNGSCQVLEIMPSCNQLSGHQTLQLDGILLGIPICLLVDSGATHNFISQRLVSALALPSTAIEGIKIRLGDGHVVVVTTQCQQLCIQVGPCTFVMNALIFDTGSLDLILGMEWLQSLGPVTHDWKNAWMQFSFHDSRVVLQGSGKENHSKASLQTWLRKESKPQLIVINLAAPMVAVPISHSSSLLPSQQQSLSALLSDFTSIFQTPSSLPPSHSHDHQIILSTSDPIDVRPYCYPHIQKNEIEKQVKELLSVGMIRPSRSAYSSPVTIPDKFPIPMVEELLDELHGAKFFTKLDLKSGKMYLWPNFCGIFGPPFTGQGVSMDPKKIEAVAQWPTPTTIKGLRGKGLSDKNLAKSAYEREMMALVLAVQHWRPYLLGTRFIVCTDQKSLKFLLQQRVTTPDQQNWVAKLLGYNFEIQYKPGKSNKAADALSRRDEMGACFTLNLGPIWVQGSQLIAESKVDPVLQKLGQDCQLFPDKHPGFVMKNDVLFYHNRLVISGKSKFLPALLHEFHTTYTGGHSGYYRTYRRMAANLYLAGMTATAKQYVRECEGFTVILVVVDRLSKYAHFIPLKHPYTAKAVAEVFVKEIVRLHGIPKNILSDCDPLFLSTFWQEEFRAQGTTLSMSSAYHPESDGQTEVVNRCLEAYLRCFAVDQPKMWAHWLPWAEFCPPTVFQYAVGEVKVEAVAQELKDRDLALQSLKEHLGAAQNLMKQNADKKRRELSLPPTSKIHPVIHVSLLKKAVQGQVESILPTDLEIGESDIVQPSQVLAVQKVPQGSELVEEWLIQWQGQLPEEATWEMADFIQEQFPNISLEVKTLKEVLIQVLFWNPLLSLVGIVSDSYCEEELPADYEDIMKWSTDIMQWTTKKEAYSIIRKGFLIDDGEKRFFLDKNRKKCHKLSAAYIRAYSKDDIHLSESRFKEATLLSSSGFSIKCEIESQLLSPQTTYATYLVYKYLPENQSRFEGPMKVRNNLASFDCWYVYLVSPTTPVIRPKAHQNTHNPVHRPKIKCIPQQRNDGWIEVQIWEFRTAATIEMVPIDFYVESGIHIPWAVRPALLLYKKIPIEYYMHSDNNIPSFEGLVIQGFEVRPTYLLFGNQIRIKCKHKNCFHSFQVEIHFKE</sequence>
<dbReference type="InterPro" id="IPR043502">
    <property type="entry name" value="DNA/RNA_pol_sf"/>
</dbReference>
<evidence type="ECO:0000256" key="1">
    <source>
        <dbReference type="ARBA" id="ARBA00012493"/>
    </source>
</evidence>
<keyword evidence="6" id="KW-0378">Hydrolase</keyword>
<dbReference type="GO" id="GO:0015074">
    <property type="term" value="P:DNA integration"/>
    <property type="evidence" value="ECO:0007669"/>
    <property type="project" value="InterPro"/>
</dbReference>
<dbReference type="InterPro" id="IPR021109">
    <property type="entry name" value="Peptidase_aspartic_dom_sf"/>
</dbReference>
<dbReference type="InterPro" id="IPR036397">
    <property type="entry name" value="RNaseH_sf"/>
</dbReference>
<dbReference type="GO" id="GO:0004190">
    <property type="term" value="F:aspartic-type endopeptidase activity"/>
    <property type="evidence" value="ECO:0007669"/>
    <property type="project" value="InterPro"/>
</dbReference>
<reference evidence="10 11" key="1">
    <citation type="submission" date="2019-05" db="EMBL/GenBank/DDBJ databases">
        <title>Mikania micrantha, genome provides insights into the molecular mechanism of rapid growth.</title>
        <authorList>
            <person name="Liu B."/>
        </authorList>
    </citation>
    <scope>NUCLEOTIDE SEQUENCE [LARGE SCALE GENOMIC DNA]</scope>
    <source>
        <strain evidence="10">NLD-2019</strain>
        <tissue evidence="10">Leaf</tissue>
    </source>
</reference>
<dbReference type="CDD" id="cd09274">
    <property type="entry name" value="RNase_HI_RT_Ty3"/>
    <property type="match status" value="1"/>
</dbReference>
<dbReference type="SUPFAM" id="SSF54160">
    <property type="entry name" value="Chromo domain-like"/>
    <property type="match status" value="1"/>
</dbReference>
<dbReference type="InterPro" id="IPR016197">
    <property type="entry name" value="Chromo-like_dom_sf"/>
</dbReference>
<evidence type="ECO:0000256" key="4">
    <source>
        <dbReference type="ARBA" id="ARBA00022722"/>
    </source>
</evidence>
<evidence type="ECO:0000256" key="5">
    <source>
        <dbReference type="ARBA" id="ARBA00022759"/>
    </source>
</evidence>
<dbReference type="Gene3D" id="2.40.70.10">
    <property type="entry name" value="Acid Proteases"/>
    <property type="match status" value="1"/>
</dbReference>
<keyword evidence="7" id="KW-0695">RNA-directed DNA polymerase</keyword>
<gene>
    <name evidence="10" type="ORF">E3N88_08446</name>
</gene>
<dbReference type="GO" id="GO:0003964">
    <property type="term" value="F:RNA-directed DNA polymerase activity"/>
    <property type="evidence" value="ECO:0007669"/>
    <property type="project" value="UniProtKB-KW"/>
</dbReference>
<dbReference type="CDD" id="cd00303">
    <property type="entry name" value="retropepsin_like"/>
    <property type="match status" value="1"/>
</dbReference>
<evidence type="ECO:0000256" key="2">
    <source>
        <dbReference type="ARBA" id="ARBA00022679"/>
    </source>
</evidence>
<dbReference type="InterPro" id="IPR012337">
    <property type="entry name" value="RNaseH-like_sf"/>
</dbReference>
<keyword evidence="11" id="KW-1185">Reference proteome</keyword>
<dbReference type="InterPro" id="IPR001969">
    <property type="entry name" value="Aspartic_peptidase_AS"/>
</dbReference>
<evidence type="ECO:0000256" key="7">
    <source>
        <dbReference type="ARBA" id="ARBA00022918"/>
    </source>
</evidence>
<dbReference type="InterPro" id="IPR001584">
    <property type="entry name" value="Integrase_cat-core"/>
</dbReference>
<dbReference type="Pfam" id="PF17921">
    <property type="entry name" value="Integrase_H2C2"/>
    <property type="match status" value="1"/>
</dbReference>
<dbReference type="Pfam" id="PF08284">
    <property type="entry name" value="RVP_2"/>
    <property type="match status" value="1"/>
</dbReference>
<evidence type="ECO:0000259" key="9">
    <source>
        <dbReference type="PROSITE" id="PS50994"/>
    </source>
</evidence>
<keyword evidence="3" id="KW-0548">Nucleotidyltransferase</keyword>
<dbReference type="InterPro" id="IPR050951">
    <property type="entry name" value="Retrovirus_Pol_polyprotein"/>
</dbReference>
<dbReference type="Gene3D" id="3.30.70.270">
    <property type="match status" value="1"/>
</dbReference>